<accession>A0A6N7WTZ5</accession>
<gene>
    <name evidence="4" type="ORF">FYJ69_01145</name>
</gene>
<organism evidence="4 5">
    <name type="scientific">Parafannyhessea umbonata</name>
    <dbReference type="NCBI Taxonomy" id="604330"/>
    <lineage>
        <taxon>Bacteria</taxon>
        <taxon>Bacillati</taxon>
        <taxon>Actinomycetota</taxon>
        <taxon>Coriobacteriia</taxon>
        <taxon>Coriobacteriales</taxon>
        <taxon>Atopobiaceae</taxon>
        <taxon>Parafannyhessea</taxon>
    </lineage>
</organism>
<evidence type="ECO:0000259" key="3">
    <source>
        <dbReference type="PROSITE" id="PS51635"/>
    </source>
</evidence>
<dbReference type="PROSITE" id="PS51635">
    <property type="entry name" value="PNPLA"/>
    <property type="match status" value="1"/>
</dbReference>
<dbReference type="Pfam" id="PF01734">
    <property type="entry name" value="Patatin"/>
    <property type="match status" value="1"/>
</dbReference>
<feature type="active site" description="Proton acceptor" evidence="2">
    <location>
        <position position="219"/>
    </location>
</feature>
<dbReference type="SUPFAM" id="SSF52151">
    <property type="entry name" value="FabD/lysophospholipase-like"/>
    <property type="match status" value="1"/>
</dbReference>
<name>A0A6N7WTZ5_9ACTN</name>
<dbReference type="GO" id="GO:0016787">
    <property type="term" value="F:hydrolase activity"/>
    <property type="evidence" value="ECO:0007669"/>
    <property type="project" value="UniProtKB-UniRule"/>
</dbReference>
<comment type="caution">
    <text evidence="2">Lacks conserved residue(s) required for the propagation of feature annotation.</text>
</comment>
<evidence type="ECO:0000256" key="2">
    <source>
        <dbReference type="PROSITE-ProRule" id="PRU01161"/>
    </source>
</evidence>
<feature type="short sequence motif" description="GXSXG" evidence="2">
    <location>
        <begin position="72"/>
        <end position="76"/>
    </location>
</feature>
<reference evidence="4 5" key="1">
    <citation type="submission" date="2019-08" db="EMBL/GenBank/DDBJ databases">
        <title>In-depth cultivation of the pig gut microbiome towards novel bacterial diversity and tailored functional studies.</title>
        <authorList>
            <person name="Wylensek D."/>
            <person name="Hitch T.C.A."/>
            <person name="Clavel T."/>
        </authorList>
    </citation>
    <scope>NUCLEOTIDE SEQUENCE [LARGE SCALE GENOMIC DNA]</scope>
    <source>
        <strain evidence="4 5">WB01_CNA04</strain>
    </source>
</reference>
<dbReference type="GO" id="GO:0016042">
    <property type="term" value="P:lipid catabolic process"/>
    <property type="evidence" value="ECO:0007669"/>
    <property type="project" value="UniProtKB-UniRule"/>
</dbReference>
<comment type="caution">
    <text evidence="4">The sequence shown here is derived from an EMBL/GenBank/DDBJ whole genome shotgun (WGS) entry which is preliminary data.</text>
</comment>
<dbReference type="Proteomes" id="UP000434342">
    <property type="component" value="Unassembled WGS sequence"/>
</dbReference>
<dbReference type="InterPro" id="IPR002641">
    <property type="entry name" value="PNPLA_dom"/>
</dbReference>
<proteinExistence type="predicted"/>
<sequence>MRGGRSYTARNGYQNRKGTTARTGLLTTKGVVLSKVDGVGIAFCGGGFRSFAEVAAIEDMQRNDVRYGAVAGTSMGSLVAALAASGVSTDRMAELLVAMDKRTVDEGVLRNMPLKVLNVISNKGMVDSAILEDYAREVLEGAGIRTFADFVMPVAITAVDIVSGELFVFTNDEELFAADGGNWNTVCDLSLDVAKCCACSGSYPLVITPTKYLGRTFMDGGCRMNLPTPLFDRSMVDAVVGVGLIRKPRLVEDITPLNIAMRTMGCGANQLDRIHANAADLYINLPVSGDDAFQAGTGAQVIDEARQMLRDNPPDWNAVRPSMLESIRKRAVDAFYNMVKTVPKSVKIS</sequence>
<evidence type="ECO:0000256" key="1">
    <source>
        <dbReference type="ARBA" id="ARBA00023098"/>
    </source>
</evidence>
<dbReference type="InterPro" id="IPR016035">
    <property type="entry name" value="Acyl_Trfase/lysoPLipase"/>
</dbReference>
<feature type="active site" description="Nucleophile" evidence="2">
    <location>
        <position position="74"/>
    </location>
</feature>
<keyword evidence="2" id="KW-0442">Lipid degradation</keyword>
<keyword evidence="2" id="KW-0378">Hydrolase</keyword>
<dbReference type="AlphaFoldDB" id="A0A6N7WTZ5"/>
<evidence type="ECO:0000313" key="4">
    <source>
        <dbReference type="EMBL" id="MST59521.1"/>
    </source>
</evidence>
<protein>
    <recommendedName>
        <fullName evidence="3">PNPLA domain-containing protein</fullName>
    </recommendedName>
</protein>
<feature type="short sequence motif" description="DGA/G" evidence="2">
    <location>
        <begin position="219"/>
        <end position="221"/>
    </location>
</feature>
<keyword evidence="1 2" id="KW-0443">Lipid metabolism</keyword>
<evidence type="ECO:0000313" key="5">
    <source>
        <dbReference type="Proteomes" id="UP000434342"/>
    </source>
</evidence>
<dbReference type="EMBL" id="VUND01000001">
    <property type="protein sequence ID" value="MST59521.1"/>
    <property type="molecule type" value="Genomic_DNA"/>
</dbReference>
<dbReference type="Gene3D" id="3.40.1090.10">
    <property type="entry name" value="Cytosolic phospholipase A2 catalytic domain"/>
    <property type="match status" value="2"/>
</dbReference>
<feature type="domain" description="PNPLA" evidence="3">
    <location>
        <begin position="41"/>
        <end position="232"/>
    </location>
</feature>